<name>A0A1G6T1D2_9ACTN</name>
<evidence type="ECO:0000313" key="2">
    <source>
        <dbReference type="EMBL" id="SDD22801.1"/>
    </source>
</evidence>
<feature type="region of interest" description="Disordered" evidence="1">
    <location>
        <begin position="141"/>
        <end position="164"/>
    </location>
</feature>
<keyword evidence="3" id="KW-1185">Reference proteome</keyword>
<dbReference type="GO" id="GO:0006355">
    <property type="term" value="P:regulation of DNA-templated transcription"/>
    <property type="evidence" value="ECO:0007669"/>
    <property type="project" value="InterPro"/>
</dbReference>
<gene>
    <name evidence="2" type="ORF">SAMN05216270_102424</name>
</gene>
<dbReference type="InterPro" id="IPR013321">
    <property type="entry name" value="Arc_rbn_hlx_hlx"/>
</dbReference>
<dbReference type="InterPro" id="IPR010985">
    <property type="entry name" value="Ribbon_hlx_hlx"/>
</dbReference>
<evidence type="ECO:0008006" key="4">
    <source>
        <dbReference type="Google" id="ProtNLM"/>
    </source>
</evidence>
<accession>A0A1G6T1D2</accession>
<sequence>MDLTPYIESLRRSLTAAAAPGGEEAARTAELLSEALDAGARLALMEALSEAAAEITAGLDQAGSSASVDLRVRGREVDLRVSGGETAEAAPPPAPPVDDDVARITLRLPESLKEDVEKAASADGASVNAWLVRAINNAVHASRTSGPSGGGAKYSQRITGYARA</sequence>
<dbReference type="Gene3D" id="1.10.1220.10">
    <property type="entry name" value="Met repressor-like"/>
    <property type="match status" value="1"/>
</dbReference>
<protein>
    <recommendedName>
        <fullName evidence="4">HicB family protein</fullName>
    </recommendedName>
</protein>
<dbReference type="SUPFAM" id="SSF47598">
    <property type="entry name" value="Ribbon-helix-helix"/>
    <property type="match status" value="1"/>
</dbReference>
<dbReference type="STRING" id="58114.SAMN05216270_102424"/>
<proteinExistence type="predicted"/>
<reference evidence="3" key="1">
    <citation type="submission" date="2016-10" db="EMBL/GenBank/DDBJ databases">
        <authorList>
            <person name="Varghese N."/>
            <person name="Submissions S."/>
        </authorList>
    </citation>
    <scope>NUCLEOTIDE SEQUENCE [LARGE SCALE GENOMIC DNA]</scope>
    <source>
        <strain evidence="3">CGMCC 4.3516</strain>
    </source>
</reference>
<dbReference type="AlphaFoldDB" id="A0A1G6T1D2"/>
<evidence type="ECO:0000256" key="1">
    <source>
        <dbReference type="SAM" id="MobiDB-lite"/>
    </source>
</evidence>
<evidence type="ECO:0000313" key="3">
    <source>
        <dbReference type="Proteomes" id="UP000198949"/>
    </source>
</evidence>
<dbReference type="OrthoDB" id="5193907at2"/>
<dbReference type="Proteomes" id="UP000198949">
    <property type="component" value="Unassembled WGS sequence"/>
</dbReference>
<dbReference type="RefSeq" id="WP_091029924.1">
    <property type="nucleotide sequence ID" value="NZ_FNAD01000002.1"/>
</dbReference>
<dbReference type="EMBL" id="FNAD01000002">
    <property type="protein sequence ID" value="SDD22801.1"/>
    <property type="molecule type" value="Genomic_DNA"/>
</dbReference>
<organism evidence="2 3">
    <name type="scientific">Glycomyces harbinensis</name>
    <dbReference type="NCBI Taxonomy" id="58114"/>
    <lineage>
        <taxon>Bacteria</taxon>
        <taxon>Bacillati</taxon>
        <taxon>Actinomycetota</taxon>
        <taxon>Actinomycetes</taxon>
        <taxon>Glycomycetales</taxon>
        <taxon>Glycomycetaceae</taxon>
        <taxon>Glycomyces</taxon>
    </lineage>
</organism>